<dbReference type="Proteomes" id="UP001151760">
    <property type="component" value="Unassembled WGS sequence"/>
</dbReference>
<keyword evidence="1" id="KW-0645">Protease</keyword>
<protein>
    <submittedName>
        <fullName evidence="7">Retrotransposon protein, putative, ty1-copia subclass</fullName>
    </submittedName>
</protein>
<sequence length="1030" mass="116870">MMGAKFDIEKFDGTGDFGLWRINMHALLIQHGCEASLEVLPEDMESQAKDELNKKAHSAVILCLGNKVLREVTGERTATGVWTKLETLYMKKSLANKLYLKKKLYTFYMPARRKISEHIDDFNKIVLDLANIEDVMATLNSKEIKERSKAKGDDGEGLYVRGRTNSRDSRQSRGKSRSKSRGGRLKCYICQYEDHLKRNCSKNNHKKSTGYVKKDDQPSSSGSIYDDSEVMIVMSAEALLDLIMDSGCSYHITPKLDIFFDFLECDRGSVLLGDNRECKVRVVGELNAIVDEKDSLAQVWHKRLRHISEAGLHVLKKQGLFGKESLGGIIRRFKHKAFVKFKEWKQLVENQTGRTVKKLRTDNGLEFCNQEFEQLCIESGIARHLTVVGTPQQNGLAERMNKTFMDKIRCLLIQSGLPKTFWAEATCTAAYLINRSPSTSIEKKTPMEMWSGHPSDYMMLRIFDCVVYSHVKQGKLEPRAVKCVLLGYPEGVKGYKLYRLDGESPKIVTSRNVVFNESAMYKDTLKDSGAGNDKSVEELQVEVELQRLNNHTIEEDQTDHEDGDDEDAGDQETNQTPDLTYYQLTQDREPRTRTKPLRFQDDSNMAAYAFAASEEKDTHEPLTYKEAVACEDSSKWKADPPARQKLVSSKWLFNIKEGIEGVQKPRYKARLVACGFTQRPGIDYNEVFSPVVRYTSIQVILALTTCKDYELDQLDVKTAFLHGNLEEVIYMRQPPGYEQDDMLIACKSKAKIASTKSLLKKEFDMKELGEANKILGMEIVRDRSRKILRVSQSGYVSKNLNSFKIDNGKSVQMPLGGHFKLSLKDCPVRDCDVEMMSKVSYANAVGSLMYLMVCTRPDIAYAVSVVRRYLANPGKNHWEAVKWILKYLRGTANVGLVYGTDHGNHVDAIGFVDSDYSKDLDKEVEYMAFTEAVKEAIWLRGLLEELGVELNTVVVNCDNQGAIHLSQNHVFHARTKHINVRYHFIREVLEAKTVNVLKVGTEHNAADALMKVVPGRKLQHRLELLKVGVG</sequence>
<dbReference type="Gene3D" id="3.30.420.10">
    <property type="entry name" value="Ribonuclease H-like superfamily/Ribonuclease H"/>
    <property type="match status" value="1"/>
</dbReference>
<reference evidence="7" key="1">
    <citation type="journal article" date="2022" name="Int. J. Mol. Sci.">
        <title>Draft Genome of Tanacetum Coccineum: Genomic Comparison of Closely Related Tanacetum-Family Plants.</title>
        <authorList>
            <person name="Yamashiro T."/>
            <person name="Shiraishi A."/>
            <person name="Nakayama K."/>
            <person name="Satake H."/>
        </authorList>
    </citation>
    <scope>NUCLEOTIDE SEQUENCE</scope>
</reference>
<reference evidence="7" key="2">
    <citation type="submission" date="2022-01" db="EMBL/GenBank/DDBJ databases">
        <authorList>
            <person name="Yamashiro T."/>
            <person name="Shiraishi A."/>
            <person name="Satake H."/>
            <person name="Nakayama K."/>
        </authorList>
    </citation>
    <scope>NUCLEOTIDE SEQUENCE</scope>
</reference>
<dbReference type="SUPFAM" id="SSF53098">
    <property type="entry name" value="Ribonuclease H-like"/>
    <property type="match status" value="1"/>
</dbReference>
<evidence type="ECO:0000259" key="6">
    <source>
        <dbReference type="PROSITE" id="PS50994"/>
    </source>
</evidence>
<feature type="compositionally biased region" description="Polar residues" evidence="5">
    <location>
        <begin position="574"/>
        <end position="585"/>
    </location>
</feature>
<feature type="compositionally biased region" description="Basic and acidic residues" evidence="5">
    <location>
        <begin position="144"/>
        <end position="154"/>
    </location>
</feature>
<dbReference type="PANTHER" id="PTHR42648">
    <property type="entry name" value="TRANSPOSASE, PUTATIVE-RELATED"/>
    <property type="match status" value="1"/>
</dbReference>
<feature type="region of interest" description="Disordered" evidence="5">
    <location>
        <begin position="203"/>
        <end position="223"/>
    </location>
</feature>
<keyword evidence="4" id="KW-0378">Hydrolase</keyword>
<name>A0ABQ5C1Q6_9ASTR</name>
<feature type="region of interest" description="Disordered" evidence="5">
    <location>
        <begin position="550"/>
        <end position="593"/>
    </location>
</feature>
<dbReference type="InterPro" id="IPR054722">
    <property type="entry name" value="PolX-like_BBD"/>
</dbReference>
<accession>A0ABQ5C1Q6</accession>
<dbReference type="Pfam" id="PF07727">
    <property type="entry name" value="RVT_2"/>
    <property type="match status" value="1"/>
</dbReference>
<evidence type="ECO:0000313" key="7">
    <source>
        <dbReference type="EMBL" id="GJT21085.1"/>
    </source>
</evidence>
<evidence type="ECO:0000256" key="2">
    <source>
        <dbReference type="ARBA" id="ARBA00022723"/>
    </source>
</evidence>
<dbReference type="InterPro" id="IPR039537">
    <property type="entry name" value="Retrotran_Ty1/copia-like"/>
</dbReference>
<gene>
    <name evidence="7" type="ORF">Tco_0891022</name>
</gene>
<evidence type="ECO:0000313" key="8">
    <source>
        <dbReference type="Proteomes" id="UP001151760"/>
    </source>
</evidence>
<comment type="caution">
    <text evidence="7">The sequence shown here is derived from an EMBL/GenBank/DDBJ whole genome shotgun (WGS) entry which is preliminary data.</text>
</comment>
<dbReference type="PANTHER" id="PTHR42648:SF28">
    <property type="entry name" value="TRANSPOSON-ENCODED PROTEIN WITH RIBONUCLEASE H-LIKE AND RETROVIRUS ZINC FINGER-LIKE DOMAINS"/>
    <property type="match status" value="1"/>
</dbReference>
<dbReference type="InterPro" id="IPR057670">
    <property type="entry name" value="SH3_retrovirus"/>
</dbReference>
<keyword evidence="3" id="KW-0064">Aspartyl protease</keyword>
<dbReference type="CDD" id="cd09272">
    <property type="entry name" value="RNase_HI_RT_Ty1"/>
    <property type="match status" value="1"/>
</dbReference>
<evidence type="ECO:0000256" key="1">
    <source>
        <dbReference type="ARBA" id="ARBA00022670"/>
    </source>
</evidence>
<dbReference type="Pfam" id="PF14223">
    <property type="entry name" value="Retrotran_gag_2"/>
    <property type="match status" value="1"/>
</dbReference>
<dbReference type="Pfam" id="PF22936">
    <property type="entry name" value="Pol_BBD"/>
    <property type="match status" value="1"/>
</dbReference>
<dbReference type="InterPro" id="IPR013103">
    <property type="entry name" value="RVT_2"/>
</dbReference>
<feature type="compositionally biased region" description="Acidic residues" evidence="5">
    <location>
        <begin position="555"/>
        <end position="570"/>
    </location>
</feature>
<dbReference type="SUPFAM" id="SSF56672">
    <property type="entry name" value="DNA/RNA polymerases"/>
    <property type="match status" value="1"/>
</dbReference>
<feature type="domain" description="Integrase catalytic" evidence="6">
    <location>
        <begin position="250"/>
        <end position="454"/>
    </location>
</feature>
<dbReference type="EMBL" id="BQNB010013860">
    <property type="protein sequence ID" value="GJT21085.1"/>
    <property type="molecule type" value="Genomic_DNA"/>
</dbReference>
<feature type="region of interest" description="Disordered" evidence="5">
    <location>
        <begin position="144"/>
        <end position="180"/>
    </location>
</feature>
<keyword evidence="8" id="KW-1185">Reference proteome</keyword>
<dbReference type="InterPro" id="IPR036397">
    <property type="entry name" value="RNaseH_sf"/>
</dbReference>
<dbReference type="Pfam" id="PF25597">
    <property type="entry name" value="SH3_retrovirus"/>
    <property type="match status" value="1"/>
</dbReference>
<dbReference type="InterPro" id="IPR012337">
    <property type="entry name" value="RNaseH-like_sf"/>
</dbReference>
<organism evidence="7 8">
    <name type="scientific">Tanacetum coccineum</name>
    <dbReference type="NCBI Taxonomy" id="301880"/>
    <lineage>
        <taxon>Eukaryota</taxon>
        <taxon>Viridiplantae</taxon>
        <taxon>Streptophyta</taxon>
        <taxon>Embryophyta</taxon>
        <taxon>Tracheophyta</taxon>
        <taxon>Spermatophyta</taxon>
        <taxon>Magnoliopsida</taxon>
        <taxon>eudicotyledons</taxon>
        <taxon>Gunneridae</taxon>
        <taxon>Pentapetalae</taxon>
        <taxon>asterids</taxon>
        <taxon>campanulids</taxon>
        <taxon>Asterales</taxon>
        <taxon>Asteraceae</taxon>
        <taxon>Asteroideae</taxon>
        <taxon>Anthemideae</taxon>
        <taxon>Anthemidinae</taxon>
        <taxon>Tanacetum</taxon>
    </lineage>
</organism>
<proteinExistence type="predicted"/>
<evidence type="ECO:0000256" key="5">
    <source>
        <dbReference type="SAM" id="MobiDB-lite"/>
    </source>
</evidence>
<dbReference type="InterPro" id="IPR001584">
    <property type="entry name" value="Integrase_cat-core"/>
</dbReference>
<keyword evidence="2" id="KW-0479">Metal-binding</keyword>
<evidence type="ECO:0000256" key="3">
    <source>
        <dbReference type="ARBA" id="ARBA00022750"/>
    </source>
</evidence>
<dbReference type="InterPro" id="IPR043502">
    <property type="entry name" value="DNA/RNA_pol_sf"/>
</dbReference>
<dbReference type="PROSITE" id="PS50994">
    <property type="entry name" value="INTEGRASE"/>
    <property type="match status" value="1"/>
</dbReference>
<evidence type="ECO:0000256" key="4">
    <source>
        <dbReference type="ARBA" id="ARBA00022801"/>
    </source>
</evidence>